<evidence type="ECO:0000313" key="3">
    <source>
        <dbReference type="Proteomes" id="UP000321332"/>
    </source>
</evidence>
<reference evidence="2 3" key="1">
    <citation type="submission" date="2019-06" db="EMBL/GenBank/DDBJ databases">
        <title>Genome analyses of bacteria isolated from kimchi.</title>
        <authorList>
            <person name="Lee S."/>
            <person name="Ahn S."/>
            <person name="Roh S."/>
        </authorList>
    </citation>
    <scope>NUCLEOTIDE SEQUENCE [LARGE SCALE GENOMIC DNA]</scope>
    <source>
        <strain evidence="2 3">CBA3620</strain>
    </source>
</reference>
<dbReference type="EMBL" id="CP042374">
    <property type="protein sequence ID" value="QEA33632.1"/>
    <property type="molecule type" value="Genomic_DNA"/>
</dbReference>
<feature type="transmembrane region" description="Helical" evidence="1">
    <location>
        <begin position="130"/>
        <end position="149"/>
    </location>
</feature>
<dbReference type="AlphaFoldDB" id="A0AAE6M1Z9"/>
<dbReference type="Proteomes" id="UP000321332">
    <property type="component" value="Chromosome"/>
</dbReference>
<dbReference type="GeneID" id="61187212"/>
<gene>
    <name evidence="2" type="ORF">FGL89_05585</name>
</gene>
<organism evidence="2 3">
    <name type="scientific">Leuconostoc carnosum</name>
    <dbReference type="NCBI Taxonomy" id="1252"/>
    <lineage>
        <taxon>Bacteria</taxon>
        <taxon>Bacillati</taxon>
        <taxon>Bacillota</taxon>
        <taxon>Bacilli</taxon>
        <taxon>Lactobacillales</taxon>
        <taxon>Lactobacillaceae</taxon>
        <taxon>Leuconostoc</taxon>
    </lineage>
</organism>
<evidence type="ECO:0000313" key="2">
    <source>
        <dbReference type="EMBL" id="QEA33632.1"/>
    </source>
</evidence>
<name>A0AAE6M1Z9_LEUCA</name>
<feature type="transmembrane region" description="Helical" evidence="1">
    <location>
        <begin position="156"/>
        <end position="177"/>
    </location>
</feature>
<accession>A0AAE6M1Z9</accession>
<keyword evidence="1" id="KW-0812">Transmembrane</keyword>
<dbReference type="RefSeq" id="WP_135197858.1">
    <property type="nucleotide sequence ID" value="NZ_BPKR01000011.1"/>
</dbReference>
<feature type="transmembrane region" description="Helical" evidence="1">
    <location>
        <begin position="39"/>
        <end position="65"/>
    </location>
</feature>
<keyword evidence="1" id="KW-0472">Membrane</keyword>
<feature type="transmembrane region" description="Helical" evidence="1">
    <location>
        <begin position="102"/>
        <end position="124"/>
    </location>
</feature>
<proteinExistence type="predicted"/>
<feature type="transmembrane region" description="Helical" evidence="1">
    <location>
        <begin position="9"/>
        <end position="27"/>
    </location>
</feature>
<sequence>MIDLLVRHYIWWFIIPIIITYILSLISQQITRWAMQQTSYAIIAIIGFFGIVIHELSHLIIAILFHHNITDFKLWQISNDGVLGYVNHTYNKNSFYQRFGNVFIGLAPIFGLGLAVYSLTLFMYPPLLSWRLLVVICLMISFVFGFNLSRADWINFWYGVPFYLIIIFIVTIIQMLLKKD</sequence>
<keyword evidence="1" id="KW-1133">Transmembrane helix</keyword>
<protein>
    <submittedName>
        <fullName evidence="2">Uncharacterized protein</fullName>
    </submittedName>
</protein>
<evidence type="ECO:0000256" key="1">
    <source>
        <dbReference type="SAM" id="Phobius"/>
    </source>
</evidence>